<gene>
    <name evidence="1" type="ORF">H257_04069</name>
</gene>
<dbReference type="AlphaFoldDB" id="W4GWB0"/>
<dbReference type="EMBL" id="KI913120">
    <property type="protein sequence ID" value="ETV83314.1"/>
    <property type="molecule type" value="Genomic_DNA"/>
</dbReference>
<dbReference type="GeneID" id="20806065"/>
<dbReference type="VEuPathDB" id="FungiDB:H257_04069"/>
<evidence type="ECO:0000313" key="1">
    <source>
        <dbReference type="EMBL" id="ETV83314.1"/>
    </source>
</evidence>
<reference evidence="1" key="1">
    <citation type="submission" date="2013-12" db="EMBL/GenBank/DDBJ databases">
        <title>The Genome Sequence of Aphanomyces astaci APO3.</title>
        <authorList>
            <consortium name="The Broad Institute Genomics Platform"/>
            <person name="Russ C."/>
            <person name="Tyler B."/>
            <person name="van West P."/>
            <person name="Dieguez-Uribeondo J."/>
            <person name="Young S.K."/>
            <person name="Zeng Q."/>
            <person name="Gargeya S."/>
            <person name="Fitzgerald M."/>
            <person name="Abouelleil A."/>
            <person name="Alvarado L."/>
            <person name="Chapman S.B."/>
            <person name="Gainer-Dewar J."/>
            <person name="Goldberg J."/>
            <person name="Griggs A."/>
            <person name="Gujja S."/>
            <person name="Hansen M."/>
            <person name="Howarth C."/>
            <person name="Imamovic A."/>
            <person name="Ireland A."/>
            <person name="Larimer J."/>
            <person name="McCowan C."/>
            <person name="Murphy C."/>
            <person name="Pearson M."/>
            <person name="Poon T.W."/>
            <person name="Priest M."/>
            <person name="Roberts A."/>
            <person name="Saif S."/>
            <person name="Shea T."/>
            <person name="Sykes S."/>
            <person name="Wortman J."/>
            <person name="Nusbaum C."/>
            <person name="Birren B."/>
        </authorList>
    </citation>
    <scope>NUCLEOTIDE SEQUENCE [LARGE SCALE GENOMIC DNA]</scope>
    <source>
        <strain evidence="1">APO3</strain>
    </source>
</reference>
<dbReference type="RefSeq" id="XP_009826744.1">
    <property type="nucleotide sequence ID" value="XM_009828442.1"/>
</dbReference>
<name>W4GWB0_APHAT</name>
<accession>W4GWB0</accession>
<organism evidence="1">
    <name type="scientific">Aphanomyces astaci</name>
    <name type="common">Crayfish plague agent</name>
    <dbReference type="NCBI Taxonomy" id="112090"/>
    <lineage>
        <taxon>Eukaryota</taxon>
        <taxon>Sar</taxon>
        <taxon>Stramenopiles</taxon>
        <taxon>Oomycota</taxon>
        <taxon>Saprolegniomycetes</taxon>
        <taxon>Saprolegniales</taxon>
        <taxon>Verrucalvaceae</taxon>
        <taxon>Aphanomyces</taxon>
    </lineage>
</organism>
<proteinExistence type="predicted"/>
<protein>
    <submittedName>
        <fullName evidence="1">Uncharacterized protein</fullName>
    </submittedName>
</protein>
<sequence>MCSKCKVRIPPAQPSKLEHPPMINVEFCKVCLVRATTQPKWRHENVSTHYRRRTTELFAACSFRPSTPRAGNLVYNHKMTWLRFVFSTTTWTKSMNMKGGATLHQRHTAPHTWKATEGDITWLHQQAALTKLTDTQAPTASLAALHNLLLCMQRELTMIATTCSVLLTQPGSPHNFLPPCRLQYLRLNEMRLLHPSLPHVLAISRNEHEMSAKSKAESVESS</sequence>